<keyword evidence="2" id="KW-1185">Reference proteome</keyword>
<evidence type="ECO:0000313" key="3">
    <source>
        <dbReference type="WBParaSite" id="SBAD_0000357801-mRNA-1"/>
    </source>
</evidence>
<dbReference type="OrthoDB" id="58529at2759"/>
<organism evidence="3">
    <name type="scientific">Soboliphyme baturini</name>
    <dbReference type="NCBI Taxonomy" id="241478"/>
    <lineage>
        <taxon>Eukaryota</taxon>
        <taxon>Metazoa</taxon>
        <taxon>Ecdysozoa</taxon>
        <taxon>Nematoda</taxon>
        <taxon>Enoplea</taxon>
        <taxon>Dorylaimia</taxon>
        <taxon>Dioctophymatida</taxon>
        <taxon>Dioctophymatoidea</taxon>
        <taxon>Soboliphymatidae</taxon>
        <taxon>Soboliphyme</taxon>
    </lineage>
</organism>
<reference evidence="3" key="1">
    <citation type="submission" date="2016-06" db="UniProtKB">
        <authorList>
            <consortium name="WormBaseParasite"/>
        </authorList>
    </citation>
    <scope>IDENTIFICATION</scope>
</reference>
<reference evidence="1 2" key="2">
    <citation type="submission" date="2018-11" db="EMBL/GenBank/DDBJ databases">
        <authorList>
            <consortium name="Pathogen Informatics"/>
        </authorList>
    </citation>
    <scope>NUCLEOTIDE SEQUENCE [LARGE SCALE GENOMIC DNA]</scope>
</reference>
<dbReference type="SUPFAM" id="SSF50814">
    <property type="entry name" value="Lipocalins"/>
    <property type="match status" value="1"/>
</dbReference>
<sequence>MSLQLCFAFPGVSDCRVPHIINKRIRVKQNVVCPSFSSFAWSVNDRKSLHSEYGFITMKEGTNIVALTTIMNNGNTYVKSLSFARDILLLGGKFEPATSLPLTLKQSCSDLGLSNDLTKAN</sequence>
<name>A0A183IIH4_9BILA</name>
<dbReference type="Gene3D" id="2.40.128.20">
    <property type="match status" value="1"/>
</dbReference>
<gene>
    <name evidence="1" type="ORF">SBAD_LOCUS3419</name>
</gene>
<proteinExistence type="predicted"/>
<evidence type="ECO:0000313" key="2">
    <source>
        <dbReference type="Proteomes" id="UP000270296"/>
    </source>
</evidence>
<evidence type="ECO:0000313" key="1">
    <source>
        <dbReference type="EMBL" id="VDP01089.1"/>
    </source>
</evidence>
<dbReference type="InterPro" id="IPR012674">
    <property type="entry name" value="Calycin"/>
</dbReference>
<protein>
    <submittedName>
        <fullName evidence="3">RRM domain-containing protein</fullName>
    </submittedName>
</protein>
<dbReference type="AlphaFoldDB" id="A0A183IIH4"/>
<accession>A0A183IIH4</accession>
<dbReference type="EMBL" id="UZAM01007734">
    <property type="protein sequence ID" value="VDP01089.1"/>
    <property type="molecule type" value="Genomic_DNA"/>
</dbReference>
<dbReference type="WBParaSite" id="SBAD_0000357801-mRNA-1">
    <property type="protein sequence ID" value="SBAD_0000357801-mRNA-1"/>
    <property type="gene ID" value="SBAD_0000357801"/>
</dbReference>
<dbReference type="Proteomes" id="UP000270296">
    <property type="component" value="Unassembled WGS sequence"/>
</dbReference>